<dbReference type="CDD" id="cd00093">
    <property type="entry name" value="HTH_XRE"/>
    <property type="match status" value="1"/>
</dbReference>
<gene>
    <name evidence="2" type="ORF">KNN_01404</name>
</gene>
<dbReference type="SMART" id="SM00530">
    <property type="entry name" value="HTH_XRE"/>
    <property type="match status" value="1"/>
</dbReference>
<reference evidence="2 3" key="1">
    <citation type="submission" date="2015-05" db="EMBL/GenBank/DDBJ databases">
        <title>Whole genome sequence of Bacillus thuringiensis serovar tolworthi Pasteur Institute Standard strain.</title>
        <authorList>
            <person name="Kanda K."/>
            <person name="Nakashima K."/>
            <person name="Nagano Y."/>
        </authorList>
    </citation>
    <scope>NUCLEOTIDE SEQUENCE [LARGE SCALE GENOMIC DNA]</scope>
    <source>
        <strain evidence="2 3">Pasteur Institute Standard strain</strain>
    </source>
</reference>
<dbReference type="AlphaFoldDB" id="A0A9W3ZTG8"/>
<proteinExistence type="predicted"/>
<accession>A0A9W3ZTG8</accession>
<dbReference type="InterPro" id="IPR010982">
    <property type="entry name" value="Lambda_DNA-bd_dom_sf"/>
</dbReference>
<evidence type="ECO:0000313" key="2">
    <source>
        <dbReference type="EMBL" id="BAR82251.1"/>
    </source>
</evidence>
<name>A0A9W3ZTG8_BACTO</name>
<dbReference type="Gene3D" id="1.10.260.40">
    <property type="entry name" value="lambda repressor-like DNA-binding domains"/>
    <property type="match status" value="1"/>
</dbReference>
<dbReference type="RefSeq" id="WP_080775414.1">
    <property type="nucleotide sequence ID" value="NZ_AP014864.1"/>
</dbReference>
<feature type="domain" description="HTH cro/C1-type" evidence="1">
    <location>
        <begin position="6"/>
        <end position="60"/>
    </location>
</feature>
<dbReference type="EMBL" id="AP014864">
    <property type="protein sequence ID" value="BAR82251.1"/>
    <property type="molecule type" value="Genomic_DNA"/>
</dbReference>
<sequence length="75" mass="8810">MLKITLRAARVNAGYKLVEAAKEFGVNKDTLSKYEKDSSNIPRRFFIKIEEIYKIPVENIFFGNQSDFFRKYKIA</sequence>
<evidence type="ECO:0000313" key="3">
    <source>
        <dbReference type="Proteomes" id="UP000055316"/>
    </source>
</evidence>
<dbReference type="InterPro" id="IPR001387">
    <property type="entry name" value="Cro/C1-type_HTH"/>
</dbReference>
<dbReference type="SUPFAM" id="SSF47413">
    <property type="entry name" value="lambda repressor-like DNA-binding domains"/>
    <property type="match status" value="1"/>
</dbReference>
<dbReference type="GO" id="GO:0003677">
    <property type="term" value="F:DNA binding"/>
    <property type="evidence" value="ECO:0007669"/>
    <property type="project" value="InterPro"/>
</dbReference>
<dbReference type="PROSITE" id="PS50943">
    <property type="entry name" value="HTH_CROC1"/>
    <property type="match status" value="1"/>
</dbReference>
<protein>
    <recommendedName>
        <fullName evidence="1">HTH cro/C1-type domain-containing protein</fullName>
    </recommendedName>
</protein>
<dbReference type="Pfam" id="PF01381">
    <property type="entry name" value="HTH_3"/>
    <property type="match status" value="1"/>
</dbReference>
<evidence type="ECO:0000259" key="1">
    <source>
        <dbReference type="PROSITE" id="PS50943"/>
    </source>
</evidence>
<organism evidence="2 3">
    <name type="scientific">Bacillus thuringiensis subsp. tolworthi</name>
    <dbReference type="NCBI Taxonomy" id="1442"/>
    <lineage>
        <taxon>Bacteria</taxon>
        <taxon>Bacillati</taxon>
        <taxon>Bacillota</taxon>
        <taxon>Bacilli</taxon>
        <taxon>Bacillales</taxon>
        <taxon>Bacillaceae</taxon>
        <taxon>Bacillus</taxon>
        <taxon>Bacillus cereus group</taxon>
    </lineage>
</organism>
<dbReference type="Proteomes" id="UP000055316">
    <property type="component" value="Chromosome"/>
</dbReference>